<dbReference type="InterPro" id="IPR036047">
    <property type="entry name" value="F-box-like_dom_sf"/>
</dbReference>
<dbReference type="GO" id="GO:0080008">
    <property type="term" value="C:Cul4-RING E3 ubiquitin ligase complex"/>
    <property type="evidence" value="ECO:0007669"/>
    <property type="project" value="InterPro"/>
</dbReference>
<dbReference type="PANTHER" id="PTHR20995:SF17">
    <property type="entry name" value="F-BOX_WD REPEAT-CONTAINING PROTEIN 5"/>
    <property type="match status" value="1"/>
</dbReference>
<reference evidence="3" key="1">
    <citation type="submission" date="2025-08" db="UniProtKB">
        <authorList>
            <consortium name="RefSeq"/>
        </authorList>
    </citation>
    <scope>IDENTIFICATION</scope>
    <source>
        <strain evidence="3">Ishihara</strain>
        <tissue evidence="3">Whole body</tissue>
    </source>
</reference>
<sequence length="281" mass="30362">MSVWQSEEQRCAVVLREVLAWLAGADVARCGAVCRAWRRATDDPALWRRLLRRESLLPLPREARWRQEYVRAHAGWRLAARHGAGASVLHGALGAGHGGTRLAVGCADASVAVWARGPCGWVERGRSALRGRGWAAVARVQWPAVGAARLLVAGPLTLVHDWELLVLSVEEDGSLGAVASRVRCSAGAAGCWADTLGHTFCSLELRRLGPGLYCTTVWLNAATQETESEYEGVTSPMLRIYNEESQHLTHAVVTRSEPRLLGAGGGRQLVAGGGRRLGAWR</sequence>
<gene>
    <name evidence="3" type="primary">LOC111363000</name>
</gene>
<dbReference type="SUPFAM" id="SSF81383">
    <property type="entry name" value="F-box domain"/>
    <property type="match status" value="1"/>
</dbReference>
<dbReference type="RefSeq" id="XP_022835550.1">
    <property type="nucleotide sequence ID" value="XM_022979782.1"/>
</dbReference>
<dbReference type="AlphaFoldDB" id="A0A9J7EVD6"/>
<organism evidence="2 3">
    <name type="scientific">Spodoptera litura</name>
    <name type="common">Asian cotton leafworm</name>
    <dbReference type="NCBI Taxonomy" id="69820"/>
    <lineage>
        <taxon>Eukaryota</taxon>
        <taxon>Metazoa</taxon>
        <taxon>Ecdysozoa</taxon>
        <taxon>Arthropoda</taxon>
        <taxon>Hexapoda</taxon>
        <taxon>Insecta</taxon>
        <taxon>Pterygota</taxon>
        <taxon>Neoptera</taxon>
        <taxon>Endopterygota</taxon>
        <taxon>Lepidoptera</taxon>
        <taxon>Glossata</taxon>
        <taxon>Ditrysia</taxon>
        <taxon>Noctuoidea</taxon>
        <taxon>Noctuidae</taxon>
        <taxon>Amphipyrinae</taxon>
        <taxon>Spodoptera</taxon>
    </lineage>
</organism>
<protein>
    <submittedName>
        <fullName evidence="3">F-box/WD repeat-containing protein 5-like</fullName>
    </submittedName>
</protein>
<accession>A0A9J7EVD6</accession>
<name>A0A9J7EVD6_SPOLT</name>
<dbReference type="CDD" id="cd09917">
    <property type="entry name" value="F-box_SF"/>
    <property type="match status" value="1"/>
</dbReference>
<keyword evidence="2" id="KW-1185">Reference proteome</keyword>
<dbReference type="InterPro" id="IPR001810">
    <property type="entry name" value="F-box_dom"/>
</dbReference>
<dbReference type="Gene3D" id="1.20.1280.50">
    <property type="match status" value="1"/>
</dbReference>
<feature type="domain" description="F-box" evidence="1">
    <location>
        <begin position="14"/>
        <end position="52"/>
    </location>
</feature>
<dbReference type="GO" id="GO:0016567">
    <property type="term" value="P:protein ubiquitination"/>
    <property type="evidence" value="ECO:0007669"/>
    <property type="project" value="InterPro"/>
</dbReference>
<dbReference type="InterPro" id="IPR042508">
    <property type="entry name" value="FBXW5"/>
</dbReference>
<dbReference type="GeneID" id="111363000"/>
<evidence type="ECO:0000313" key="2">
    <source>
        <dbReference type="Proteomes" id="UP000301870"/>
    </source>
</evidence>
<dbReference type="KEGG" id="sliu:111363000"/>
<evidence type="ECO:0000313" key="3">
    <source>
        <dbReference type="RefSeq" id="XP_022835550.1"/>
    </source>
</evidence>
<feature type="non-terminal residue" evidence="3">
    <location>
        <position position="281"/>
    </location>
</feature>
<proteinExistence type="predicted"/>
<dbReference type="Proteomes" id="UP000301870">
    <property type="component" value="Unplaced"/>
</dbReference>
<dbReference type="CTD" id="33854"/>
<dbReference type="PANTHER" id="PTHR20995">
    <property type="entry name" value="F-BOX/WD REPEAT-CONTAINING PROTEIN 5"/>
    <property type="match status" value="1"/>
</dbReference>
<dbReference type="GO" id="GO:0019005">
    <property type="term" value="C:SCF ubiquitin ligase complex"/>
    <property type="evidence" value="ECO:0007669"/>
    <property type="project" value="InterPro"/>
</dbReference>
<dbReference type="OrthoDB" id="192402at2759"/>
<dbReference type="Pfam" id="PF12937">
    <property type="entry name" value="F-box-like"/>
    <property type="match status" value="1"/>
</dbReference>
<evidence type="ECO:0000259" key="1">
    <source>
        <dbReference type="Pfam" id="PF12937"/>
    </source>
</evidence>